<reference evidence="1 2" key="1">
    <citation type="submission" date="2016-09" db="EMBL/GenBank/DDBJ databases">
        <title>The draft genome of Dichanthelium oligosanthes: A C3 panicoid grass species.</title>
        <authorList>
            <person name="Studer A.J."/>
            <person name="Schnable J.C."/>
            <person name="Brutnell T.P."/>
        </authorList>
    </citation>
    <scope>NUCLEOTIDE SEQUENCE [LARGE SCALE GENOMIC DNA]</scope>
    <source>
        <strain evidence="2">cv. Kellogg 1175</strain>
        <tissue evidence="1">Leaf</tissue>
    </source>
</reference>
<comment type="caution">
    <text evidence="1">The sequence shown here is derived from an EMBL/GenBank/DDBJ whole genome shotgun (WGS) entry which is preliminary data.</text>
</comment>
<dbReference type="AlphaFoldDB" id="A0A1E5UUT1"/>
<sequence>LIADLYVNHHYLCLGLLHYIYAA</sequence>
<dbReference type="Proteomes" id="UP000095767">
    <property type="component" value="Unassembled WGS sequence"/>
</dbReference>
<evidence type="ECO:0000313" key="2">
    <source>
        <dbReference type="Proteomes" id="UP000095767"/>
    </source>
</evidence>
<proteinExistence type="predicted"/>
<accession>A0A1E5UUT1</accession>
<feature type="non-terminal residue" evidence="1">
    <location>
        <position position="1"/>
    </location>
</feature>
<name>A0A1E5UUT1_9POAL</name>
<keyword evidence="2" id="KW-1185">Reference proteome</keyword>
<organism evidence="1 2">
    <name type="scientific">Dichanthelium oligosanthes</name>
    <dbReference type="NCBI Taxonomy" id="888268"/>
    <lineage>
        <taxon>Eukaryota</taxon>
        <taxon>Viridiplantae</taxon>
        <taxon>Streptophyta</taxon>
        <taxon>Embryophyta</taxon>
        <taxon>Tracheophyta</taxon>
        <taxon>Spermatophyta</taxon>
        <taxon>Magnoliopsida</taxon>
        <taxon>Liliopsida</taxon>
        <taxon>Poales</taxon>
        <taxon>Poaceae</taxon>
        <taxon>PACMAD clade</taxon>
        <taxon>Panicoideae</taxon>
        <taxon>Panicodae</taxon>
        <taxon>Paniceae</taxon>
        <taxon>Dichantheliinae</taxon>
        <taxon>Dichanthelium</taxon>
    </lineage>
</organism>
<dbReference type="EMBL" id="LWDX02062412">
    <property type="protein sequence ID" value="OEL16630.1"/>
    <property type="molecule type" value="Genomic_DNA"/>
</dbReference>
<evidence type="ECO:0000313" key="1">
    <source>
        <dbReference type="EMBL" id="OEL16630.1"/>
    </source>
</evidence>
<protein>
    <submittedName>
        <fullName evidence="1">Uncharacterized protein</fullName>
    </submittedName>
</protein>
<gene>
    <name evidence="1" type="ORF">BAE44_0022351</name>
</gene>